<comment type="similarity">
    <text evidence="1 9">Belongs to the peptidase A1 family.</text>
</comment>
<keyword evidence="14" id="KW-1185">Reference proteome</keyword>
<evidence type="ECO:0000256" key="5">
    <source>
        <dbReference type="ARBA" id="ARBA00022801"/>
    </source>
</evidence>
<dbReference type="PANTHER" id="PTHR47966:SF65">
    <property type="entry name" value="ASPARTIC-TYPE ENDOPEPTIDASE"/>
    <property type="match status" value="1"/>
</dbReference>
<evidence type="ECO:0000256" key="6">
    <source>
        <dbReference type="ARBA" id="ARBA00067536"/>
    </source>
</evidence>
<organism evidence="13 14">
    <name type="scientific">Purpureocillium lavendulum</name>
    <dbReference type="NCBI Taxonomy" id="1247861"/>
    <lineage>
        <taxon>Eukaryota</taxon>
        <taxon>Fungi</taxon>
        <taxon>Dikarya</taxon>
        <taxon>Ascomycota</taxon>
        <taxon>Pezizomycotina</taxon>
        <taxon>Sordariomycetes</taxon>
        <taxon>Hypocreomycetidae</taxon>
        <taxon>Hypocreales</taxon>
        <taxon>Ophiocordycipitaceae</taxon>
        <taxon>Purpureocillium</taxon>
    </lineage>
</organism>
<feature type="domain" description="Peptidase A1" evidence="12">
    <location>
        <begin position="69"/>
        <end position="398"/>
    </location>
</feature>
<dbReference type="PROSITE" id="PS51767">
    <property type="entry name" value="PEPTIDASE_A1"/>
    <property type="match status" value="1"/>
</dbReference>
<keyword evidence="3 11" id="KW-0732">Signal</keyword>
<dbReference type="InterPro" id="IPR033876">
    <property type="entry name" value="SAP-like"/>
</dbReference>
<dbReference type="PRINTS" id="PR00792">
    <property type="entry name" value="PEPSIN"/>
</dbReference>
<evidence type="ECO:0000256" key="7">
    <source>
        <dbReference type="ARBA" id="ARBA00068059"/>
    </source>
</evidence>
<evidence type="ECO:0000256" key="8">
    <source>
        <dbReference type="PIRSR" id="PIRSR601461-1"/>
    </source>
</evidence>
<feature type="active site" evidence="8">
    <location>
        <position position="87"/>
    </location>
</feature>
<dbReference type="PROSITE" id="PS00141">
    <property type="entry name" value="ASP_PROTEASE"/>
    <property type="match status" value="1"/>
</dbReference>
<evidence type="ECO:0000313" key="13">
    <source>
        <dbReference type="EMBL" id="KAJ6444700.1"/>
    </source>
</evidence>
<feature type="signal peptide" evidence="11">
    <location>
        <begin position="1"/>
        <end position="19"/>
    </location>
</feature>
<evidence type="ECO:0000256" key="1">
    <source>
        <dbReference type="ARBA" id="ARBA00007447"/>
    </source>
</evidence>
<evidence type="ECO:0000256" key="3">
    <source>
        <dbReference type="ARBA" id="ARBA00022729"/>
    </source>
</evidence>
<evidence type="ECO:0000256" key="10">
    <source>
        <dbReference type="SAM" id="MobiDB-lite"/>
    </source>
</evidence>
<proteinExistence type="inferred from homology"/>
<dbReference type="GO" id="GO:0006508">
    <property type="term" value="P:proteolysis"/>
    <property type="evidence" value="ECO:0007669"/>
    <property type="project" value="UniProtKB-KW"/>
</dbReference>
<evidence type="ECO:0000256" key="11">
    <source>
        <dbReference type="SAM" id="SignalP"/>
    </source>
</evidence>
<sequence length="482" mass="50850">MKSAVAISAAAALLSYAEALALYEPADVAPRVMHLDLQRAHIRDPATHDKLRKRARTVNGTLDNMETLYFLNISLGTPPQQLRMHLDTGSSDLWVNTDISLFCSQNDTPCNSSGTYSANRSSTYQYLSSDFNISYVDGTAAIGDYVTDVVRVGGVELQDFQFGVGYNSTSQEGVLGIGYTANEVQVFRLNKKPYQNLPAKLAAAGTIASTAYSLWLNDMDANTGSILFGGVDTARYDGDLVSVPIQKVNNSFVELFITLTGIDIGSTAIQKDMALAVLLDSGSSFTYLPDDLAKNIYKTVNASYDEEQGIAFVPCAYRDRSAAMTFKFSSPAAVSVPMKELVLPVEDDAGNPITYDNGVPACVFGISPAGSSSSVLGDTFLRSAYVVYDLENNEISLAQAKFNVTTSSIKEIGKGAGAVPAAKTATSPVAASSGIPGQTNGVGGKSDRNGGRSAAEVLAVSTHLVMLGVAGSLLASSGSLVF</sequence>
<keyword evidence="4 9" id="KW-0064">Aspartyl protease</keyword>
<evidence type="ECO:0000256" key="9">
    <source>
        <dbReference type="RuleBase" id="RU000454"/>
    </source>
</evidence>
<dbReference type="AlphaFoldDB" id="A0AB34FZD0"/>
<dbReference type="GO" id="GO:0004190">
    <property type="term" value="F:aspartic-type endopeptidase activity"/>
    <property type="evidence" value="ECO:0007669"/>
    <property type="project" value="UniProtKB-KW"/>
</dbReference>
<feature type="region of interest" description="Disordered" evidence="10">
    <location>
        <begin position="429"/>
        <end position="449"/>
    </location>
</feature>
<evidence type="ECO:0000259" key="12">
    <source>
        <dbReference type="PROSITE" id="PS51767"/>
    </source>
</evidence>
<dbReference type="FunFam" id="2.40.70.10:FF:000011">
    <property type="entry name" value="Aspartic protease"/>
    <property type="match status" value="1"/>
</dbReference>
<dbReference type="InterPro" id="IPR021109">
    <property type="entry name" value="Peptidase_aspartic_dom_sf"/>
</dbReference>
<name>A0AB34FZD0_9HYPO</name>
<keyword evidence="2 9" id="KW-0645">Protease</keyword>
<feature type="active site" evidence="8">
    <location>
        <position position="280"/>
    </location>
</feature>
<comment type="caution">
    <text evidence="13">The sequence shown here is derived from an EMBL/GenBank/DDBJ whole genome shotgun (WGS) entry which is preliminary data.</text>
</comment>
<keyword evidence="5 9" id="KW-0378">Hydrolase</keyword>
<accession>A0AB34FZD0</accession>
<feature type="chain" id="PRO_5044250834" description="Probable aspartic-type endopeptidase OPSB" evidence="11">
    <location>
        <begin position="20"/>
        <end position="482"/>
    </location>
</feature>
<protein>
    <recommendedName>
        <fullName evidence="7">Probable aspartic-type endopeptidase OPSB</fullName>
    </recommendedName>
    <alternativeName>
        <fullName evidence="6">Probable aspartic-type endopeptidase opsB</fullName>
    </alternativeName>
</protein>
<dbReference type="InterPro" id="IPR001461">
    <property type="entry name" value="Aspartic_peptidase_A1"/>
</dbReference>
<feature type="compositionally biased region" description="Polar residues" evidence="10">
    <location>
        <begin position="429"/>
        <end position="439"/>
    </location>
</feature>
<dbReference type="Gene3D" id="2.40.70.10">
    <property type="entry name" value="Acid Proteases"/>
    <property type="match status" value="2"/>
</dbReference>
<dbReference type="CDD" id="cd05474">
    <property type="entry name" value="SAP_like"/>
    <property type="match status" value="1"/>
</dbReference>
<dbReference type="EMBL" id="JAQHRD010000002">
    <property type="protein sequence ID" value="KAJ6444700.1"/>
    <property type="molecule type" value="Genomic_DNA"/>
</dbReference>
<dbReference type="InterPro" id="IPR033121">
    <property type="entry name" value="PEPTIDASE_A1"/>
</dbReference>
<dbReference type="Pfam" id="PF00026">
    <property type="entry name" value="Asp"/>
    <property type="match status" value="1"/>
</dbReference>
<evidence type="ECO:0000256" key="2">
    <source>
        <dbReference type="ARBA" id="ARBA00022670"/>
    </source>
</evidence>
<evidence type="ECO:0000313" key="14">
    <source>
        <dbReference type="Proteomes" id="UP001163105"/>
    </source>
</evidence>
<dbReference type="SUPFAM" id="SSF50630">
    <property type="entry name" value="Acid proteases"/>
    <property type="match status" value="1"/>
</dbReference>
<dbReference type="PANTHER" id="PTHR47966">
    <property type="entry name" value="BETA-SITE APP-CLEAVING ENZYME, ISOFORM A-RELATED"/>
    <property type="match status" value="1"/>
</dbReference>
<evidence type="ECO:0000256" key="4">
    <source>
        <dbReference type="ARBA" id="ARBA00022750"/>
    </source>
</evidence>
<dbReference type="InterPro" id="IPR001969">
    <property type="entry name" value="Aspartic_peptidase_AS"/>
</dbReference>
<gene>
    <name evidence="13" type="ORF">O9K51_03096</name>
</gene>
<reference evidence="13" key="1">
    <citation type="submission" date="2023-01" db="EMBL/GenBank/DDBJ databases">
        <title>The growth and conidiation of Purpureocillium lavendulum are regulated by nitrogen source and histone H3K14 acetylation.</title>
        <authorList>
            <person name="Tang P."/>
            <person name="Han J."/>
            <person name="Zhang C."/>
            <person name="Tang P."/>
            <person name="Qi F."/>
            <person name="Zhang K."/>
            <person name="Liang L."/>
        </authorList>
    </citation>
    <scope>NUCLEOTIDE SEQUENCE</scope>
    <source>
        <strain evidence="13">YMF1.00683</strain>
    </source>
</reference>
<dbReference type="Proteomes" id="UP001163105">
    <property type="component" value="Unassembled WGS sequence"/>
</dbReference>